<dbReference type="EMBL" id="CM023486">
    <property type="protein sequence ID" value="KAH6929074.1"/>
    <property type="molecule type" value="Genomic_DNA"/>
</dbReference>
<keyword evidence="2" id="KW-1185">Reference proteome</keyword>
<dbReference type="Proteomes" id="UP000821845">
    <property type="component" value="Chromosome 6"/>
</dbReference>
<reference evidence="1" key="1">
    <citation type="submission" date="2020-05" db="EMBL/GenBank/DDBJ databases">
        <title>Large-scale comparative analyses of tick genomes elucidate their genetic diversity and vector capacities.</title>
        <authorList>
            <person name="Jia N."/>
            <person name="Wang J."/>
            <person name="Shi W."/>
            <person name="Du L."/>
            <person name="Sun Y."/>
            <person name="Zhan W."/>
            <person name="Jiang J."/>
            <person name="Wang Q."/>
            <person name="Zhang B."/>
            <person name="Ji P."/>
            <person name="Sakyi L.B."/>
            <person name="Cui X."/>
            <person name="Yuan T."/>
            <person name="Jiang B."/>
            <person name="Yang W."/>
            <person name="Lam T.T.-Y."/>
            <person name="Chang Q."/>
            <person name="Ding S."/>
            <person name="Wang X."/>
            <person name="Zhu J."/>
            <person name="Ruan X."/>
            <person name="Zhao L."/>
            <person name="Wei J."/>
            <person name="Que T."/>
            <person name="Du C."/>
            <person name="Cheng J."/>
            <person name="Dai P."/>
            <person name="Han X."/>
            <person name="Huang E."/>
            <person name="Gao Y."/>
            <person name="Liu J."/>
            <person name="Shao H."/>
            <person name="Ye R."/>
            <person name="Li L."/>
            <person name="Wei W."/>
            <person name="Wang X."/>
            <person name="Wang C."/>
            <person name="Yang T."/>
            <person name="Huo Q."/>
            <person name="Li W."/>
            <person name="Guo W."/>
            <person name="Chen H."/>
            <person name="Zhou L."/>
            <person name="Ni X."/>
            <person name="Tian J."/>
            <person name="Zhou Y."/>
            <person name="Sheng Y."/>
            <person name="Liu T."/>
            <person name="Pan Y."/>
            <person name="Xia L."/>
            <person name="Li J."/>
            <person name="Zhao F."/>
            <person name="Cao W."/>
        </authorList>
    </citation>
    <scope>NUCLEOTIDE SEQUENCE</scope>
    <source>
        <strain evidence="1">Hyas-2018</strain>
    </source>
</reference>
<proteinExistence type="predicted"/>
<comment type="caution">
    <text evidence="1">The sequence shown here is derived from an EMBL/GenBank/DDBJ whole genome shotgun (WGS) entry which is preliminary data.</text>
</comment>
<gene>
    <name evidence="1" type="ORF">HPB50_022965</name>
</gene>
<protein>
    <submittedName>
        <fullName evidence="1">Uncharacterized protein</fullName>
    </submittedName>
</protein>
<accession>A0ACB7S5Q9</accession>
<evidence type="ECO:0000313" key="2">
    <source>
        <dbReference type="Proteomes" id="UP000821845"/>
    </source>
</evidence>
<sequence length="206" mass="23113">MFFLDHGLYNFPPWMMLAADGVHPSFGDVSLLTWNIYNLILQLQKPVVCNWRDCAVLAEDAESQVTDSYARVVGRRSPDSDSSVHSGLRPECTLPGHFRLDRLRRSPPRHSGIRPSQPSVTLRHLSWGALRKKMSRPLQSLKCWRRNPAPKHRPAPALSPATPQAPRLVDTSPSARESGTCACSTPVSNRYDLRKRCGSARRVHAD</sequence>
<evidence type="ECO:0000313" key="1">
    <source>
        <dbReference type="EMBL" id="KAH6929074.1"/>
    </source>
</evidence>
<name>A0ACB7S5Q9_HYAAI</name>
<organism evidence="1 2">
    <name type="scientific">Hyalomma asiaticum</name>
    <name type="common">Tick</name>
    <dbReference type="NCBI Taxonomy" id="266040"/>
    <lineage>
        <taxon>Eukaryota</taxon>
        <taxon>Metazoa</taxon>
        <taxon>Ecdysozoa</taxon>
        <taxon>Arthropoda</taxon>
        <taxon>Chelicerata</taxon>
        <taxon>Arachnida</taxon>
        <taxon>Acari</taxon>
        <taxon>Parasitiformes</taxon>
        <taxon>Ixodida</taxon>
        <taxon>Ixodoidea</taxon>
        <taxon>Ixodidae</taxon>
        <taxon>Hyalomminae</taxon>
        <taxon>Hyalomma</taxon>
    </lineage>
</organism>